<organism evidence="3">
    <name type="scientific">Enterobius vermicularis</name>
    <name type="common">Human pinworm</name>
    <dbReference type="NCBI Taxonomy" id="51028"/>
    <lineage>
        <taxon>Eukaryota</taxon>
        <taxon>Metazoa</taxon>
        <taxon>Ecdysozoa</taxon>
        <taxon>Nematoda</taxon>
        <taxon>Chromadorea</taxon>
        <taxon>Rhabditida</taxon>
        <taxon>Spirurina</taxon>
        <taxon>Oxyuridomorpha</taxon>
        <taxon>Oxyuroidea</taxon>
        <taxon>Oxyuridae</taxon>
        <taxon>Enterobius</taxon>
    </lineage>
</organism>
<evidence type="ECO:0000313" key="2">
    <source>
        <dbReference type="Proteomes" id="UP000274131"/>
    </source>
</evidence>
<dbReference type="Proteomes" id="UP000274131">
    <property type="component" value="Unassembled WGS sequence"/>
</dbReference>
<gene>
    <name evidence="1" type="ORF">EVEC_LOCUS8424</name>
</gene>
<reference evidence="1 2" key="2">
    <citation type="submission" date="2018-10" db="EMBL/GenBank/DDBJ databases">
        <authorList>
            <consortium name="Pathogen Informatics"/>
        </authorList>
    </citation>
    <scope>NUCLEOTIDE SEQUENCE [LARGE SCALE GENOMIC DNA]</scope>
</reference>
<protein>
    <submittedName>
        <fullName evidence="3">DUF4283 domain-containing protein</fullName>
    </submittedName>
</protein>
<dbReference type="WBParaSite" id="EVEC_0000898301-mRNA-1">
    <property type="protein sequence ID" value="EVEC_0000898301-mRNA-1"/>
    <property type="gene ID" value="EVEC_0000898301"/>
</dbReference>
<dbReference type="EMBL" id="UXUI01009419">
    <property type="protein sequence ID" value="VDD93673.1"/>
    <property type="molecule type" value="Genomic_DNA"/>
</dbReference>
<accession>A0A0N4VE81</accession>
<dbReference type="AlphaFoldDB" id="A0A0N4VE81"/>
<evidence type="ECO:0000313" key="3">
    <source>
        <dbReference type="WBParaSite" id="EVEC_0000898301-mRNA-1"/>
    </source>
</evidence>
<evidence type="ECO:0000313" key="1">
    <source>
        <dbReference type="EMBL" id="VDD93673.1"/>
    </source>
</evidence>
<reference evidence="3" key="1">
    <citation type="submission" date="2017-02" db="UniProtKB">
        <authorList>
            <consortium name="WormBaseParasite"/>
        </authorList>
    </citation>
    <scope>IDENTIFICATION</scope>
</reference>
<keyword evidence="2" id="KW-1185">Reference proteome</keyword>
<name>A0A0N4VE81_ENTVE</name>
<sequence length="89" mass="10172">MLLGGHERHERDKKIGEIIKIQIVPRRAFQWLCKARITPEGYWMGGDMFLLVKNDIIHGIIKVEIGSVAIQFFSDVNTALMLARKIPKA</sequence>
<proteinExistence type="predicted"/>